<sequence>MSDAKEPAELMTESRREEGRSIVIFRKTVKVFVRRRIERQSLTSTTDRQTV</sequence>
<comment type="caution">
    <text evidence="1">The sequence shown here is derived from an EMBL/GenBank/DDBJ whole genome shotgun (WGS) entry which is preliminary data.</text>
</comment>
<gene>
    <name evidence="1" type="ORF">RSSM_06484</name>
</gene>
<reference evidence="1 2" key="1">
    <citation type="journal article" date="2013" name="Mar. Genomics">
        <title>Expression of sulfatases in Rhodopirellula baltica and the diversity of sulfatases in the genus Rhodopirellula.</title>
        <authorList>
            <person name="Wegner C.E."/>
            <person name="Richter-Heitmann T."/>
            <person name="Klindworth A."/>
            <person name="Klockow C."/>
            <person name="Richter M."/>
            <person name="Achstetter T."/>
            <person name="Glockner F.O."/>
            <person name="Harder J."/>
        </authorList>
    </citation>
    <scope>NUCLEOTIDE SEQUENCE [LARGE SCALE GENOMIC DNA]</scope>
    <source>
        <strain evidence="1 2">SM41</strain>
    </source>
</reference>
<organism evidence="1 2">
    <name type="scientific">Rhodopirellula sallentina SM41</name>
    <dbReference type="NCBI Taxonomy" id="1263870"/>
    <lineage>
        <taxon>Bacteria</taxon>
        <taxon>Pseudomonadati</taxon>
        <taxon>Planctomycetota</taxon>
        <taxon>Planctomycetia</taxon>
        <taxon>Pirellulales</taxon>
        <taxon>Pirellulaceae</taxon>
        <taxon>Rhodopirellula</taxon>
    </lineage>
</organism>
<name>M5U809_9BACT</name>
<keyword evidence="2" id="KW-1185">Reference proteome</keyword>
<dbReference type="AlphaFoldDB" id="M5U809"/>
<protein>
    <submittedName>
        <fullName evidence="1">Uncharacterized protein</fullName>
    </submittedName>
</protein>
<dbReference type="Proteomes" id="UP000011885">
    <property type="component" value="Unassembled WGS sequence"/>
</dbReference>
<evidence type="ECO:0000313" key="1">
    <source>
        <dbReference type="EMBL" id="EMI52088.1"/>
    </source>
</evidence>
<proteinExistence type="predicted"/>
<dbReference type="EMBL" id="ANOH01000449">
    <property type="protein sequence ID" value="EMI52088.1"/>
    <property type="molecule type" value="Genomic_DNA"/>
</dbReference>
<accession>M5U809</accession>
<evidence type="ECO:0000313" key="2">
    <source>
        <dbReference type="Proteomes" id="UP000011885"/>
    </source>
</evidence>
<dbReference type="PATRIC" id="fig|1263870.3.peg.6869"/>